<feature type="signal peptide" evidence="1">
    <location>
        <begin position="1"/>
        <end position="21"/>
    </location>
</feature>
<protein>
    <submittedName>
        <fullName evidence="2">Uncharacterized protein</fullName>
    </submittedName>
</protein>
<sequence>MLRLILLCQLANVLVAAPAHAAEHEKLLLRPPQGFQLVSESKTDNEKNTLLLPRGESVDHWTERLTAQIFYKMNDVAPSAFRNRQEKAAADTCPGARFKTIKTGTENLYPIAIWSQTCPHAKPSGRQETNWLKAVRGRDNFYLVQFAYGFEPNAKQIRTARKLLDATKVCDTRVPGQRCKLGR</sequence>
<keyword evidence="1" id="KW-0732">Signal</keyword>
<proteinExistence type="predicted"/>
<dbReference type="OrthoDB" id="6116092at2"/>
<name>A0A0D7E395_RHOPL</name>
<accession>A0A0D7E395</accession>
<evidence type="ECO:0000313" key="3">
    <source>
        <dbReference type="Proteomes" id="UP000032515"/>
    </source>
</evidence>
<gene>
    <name evidence="2" type="ORF">OO17_25850</name>
</gene>
<evidence type="ECO:0000256" key="1">
    <source>
        <dbReference type="SAM" id="SignalP"/>
    </source>
</evidence>
<dbReference type="EMBL" id="JXXE01000630">
    <property type="protein sequence ID" value="KIZ35334.1"/>
    <property type="molecule type" value="Genomic_DNA"/>
</dbReference>
<comment type="caution">
    <text evidence="2">The sequence shown here is derived from an EMBL/GenBank/DDBJ whole genome shotgun (WGS) entry which is preliminary data.</text>
</comment>
<organism evidence="2 3">
    <name type="scientific">Rhodopseudomonas palustris</name>
    <dbReference type="NCBI Taxonomy" id="1076"/>
    <lineage>
        <taxon>Bacteria</taxon>
        <taxon>Pseudomonadati</taxon>
        <taxon>Pseudomonadota</taxon>
        <taxon>Alphaproteobacteria</taxon>
        <taxon>Hyphomicrobiales</taxon>
        <taxon>Nitrobacteraceae</taxon>
        <taxon>Rhodopseudomonas</taxon>
    </lineage>
</organism>
<reference evidence="2" key="1">
    <citation type="submission" date="2014-11" db="EMBL/GenBank/DDBJ databases">
        <title>Genomics and ecophysiology of heterotrophic nitrogen fixing bacteria isolated from estuarine surface water.</title>
        <authorList>
            <person name="Bentzon-Tilia M."/>
            <person name="Severin I."/>
            <person name="Hansen L.H."/>
            <person name="Riemann L."/>
        </authorList>
    </citation>
    <scope>NUCLEOTIDE SEQUENCE [LARGE SCALE GENOMIC DNA]</scope>
    <source>
        <strain evidence="2">BAL398</strain>
    </source>
</reference>
<evidence type="ECO:0000313" key="2">
    <source>
        <dbReference type="EMBL" id="KIZ35334.1"/>
    </source>
</evidence>
<dbReference type="PATRIC" id="fig|1076.23.peg.1612"/>
<dbReference type="AlphaFoldDB" id="A0A0D7E395"/>
<dbReference type="Proteomes" id="UP000032515">
    <property type="component" value="Unassembled WGS sequence"/>
</dbReference>
<feature type="chain" id="PRO_5002319180" evidence="1">
    <location>
        <begin position="22"/>
        <end position="183"/>
    </location>
</feature>